<evidence type="ECO:0000256" key="13">
    <source>
        <dbReference type="PIRSR" id="PIRSR605478-3"/>
    </source>
</evidence>
<feature type="binding site" evidence="12">
    <location>
        <position position="594"/>
    </location>
    <ligand>
        <name>substrate</name>
    </ligand>
</feature>
<dbReference type="Proteomes" id="UP000218209">
    <property type="component" value="Unassembled WGS sequence"/>
</dbReference>
<feature type="active site" description="Proton donor" evidence="11">
    <location>
        <position position="484"/>
    </location>
</feature>
<evidence type="ECO:0000256" key="7">
    <source>
        <dbReference type="ARBA" id="ARBA00022842"/>
    </source>
</evidence>
<dbReference type="OrthoDB" id="10267175at2759"/>
<feature type="binding site" evidence="13">
    <location>
        <position position="229"/>
    </location>
    <ligand>
        <name>thiamine diphosphate</name>
        <dbReference type="ChEBI" id="CHEBI:58937"/>
    </ligand>
</feature>
<feature type="binding site" evidence="13">
    <location>
        <position position="138"/>
    </location>
    <ligand>
        <name>thiamine diphosphate</name>
        <dbReference type="ChEBI" id="CHEBI:58937"/>
    </ligand>
</feature>
<organism evidence="17 18">
    <name type="scientific">Porphyra umbilicalis</name>
    <name type="common">Purple laver</name>
    <name type="synonym">Red alga</name>
    <dbReference type="NCBI Taxonomy" id="2786"/>
    <lineage>
        <taxon>Eukaryota</taxon>
        <taxon>Rhodophyta</taxon>
        <taxon>Bangiophyceae</taxon>
        <taxon>Bangiales</taxon>
        <taxon>Bangiaceae</taxon>
        <taxon>Porphyra</taxon>
    </lineage>
</organism>
<dbReference type="GO" id="GO:0005829">
    <property type="term" value="C:cytosol"/>
    <property type="evidence" value="ECO:0007669"/>
    <property type="project" value="TreeGrafter"/>
</dbReference>
<dbReference type="InterPro" id="IPR029061">
    <property type="entry name" value="THDP-binding"/>
</dbReference>
<feature type="binding site" evidence="12">
    <location>
        <position position="543"/>
    </location>
    <ligand>
        <name>substrate</name>
    </ligand>
</feature>
<evidence type="ECO:0000313" key="17">
    <source>
        <dbReference type="EMBL" id="OSX72186.1"/>
    </source>
</evidence>
<sequence>MAFVGTFTGVTARAESRRGLLSTARPAVSSSASSFVAPSALKRASVAKHAGGMTMVEAADTVVPAPLLKQTGDDFKDMCINSIRFISIDGVEKANSGHPGMPMGMAPAAYTLFQNYMTFNPKNPNYVNRDRFVLSAGHGSMLIYSLLYLYGYDSVNMDDLKNFRQLGSRTPGHPENFETAGVEVTTGPLGQGVCNAVGIAMSEAHIAATYNKPGFDLVDNYTYAIMGDGCVMEGISGEACSLAGHLGLGKLIVLYDDNNISIDGNTDISFTEDVGKRYEAYGWQVIDVPNGNVDTDAIAKAIEDGKACTDKPTLIKVTTMIGFGSPNKSDSHDSHGAALGKDEVTATREYLGWEYPEFEVPQKALDHFRSKIDEGAEAEKAWNAKFAEYKSKFPELGAQFESCVLKGELPSGWEAELKAYGEGAKANATRKLSEASLQVLAKTIPNWVGGSADLAPSNLTIMEGYGDFQKATPEGRNLRFGVREHGMGAICNGIVLSGYNLLPYCATFFIFTDYMRASMRLAALSQVGVVYTMTHDSVALGEDGPTHQPIEHLASYRAMPNINMYRPADPVEVAAAYAVGVESRKTPTIIALTRQGTKKLENGSYEGAKKGAYVLSDNSSGGAADLCLIATGSEVDLIVDAAEELRKSGKTVRVVSMPCWERFELQDESYKQSVLPDAIPLIKRLSVEAMSSFGWAKYAGNQVSIDTFGASGPGPAVMKLFNMTVENVVAKASAL</sequence>
<dbReference type="Gene3D" id="3.40.50.920">
    <property type="match status" value="1"/>
</dbReference>
<keyword evidence="5" id="KW-0808">Transferase</keyword>
<reference evidence="17 18" key="1">
    <citation type="submission" date="2017-03" db="EMBL/GenBank/DDBJ databases">
        <title>WGS assembly of Porphyra umbilicalis.</title>
        <authorList>
            <person name="Brawley S.H."/>
            <person name="Blouin N.A."/>
            <person name="Ficko-Blean E."/>
            <person name="Wheeler G.L."/>
            <person name="Lohr M."/>
            <person name="Goodson H.V."/>
            <person name="Jenkins J.W."/>
            <person name="Blaby-Haas C.E."/>
            <person name="Helliwell K.E."/>
            <person name="Chan C."/>
            <person name="Marriage T."/>
            <person name="Bhattacharya D."/>
            <person name="Klein A.S."/>
            <person name="Badis Y."/>
            <person name="Brodie J."/>
            <person name="Cao Y."/>
            <person name="Collen J."/>
            <person name="Dittami S.M."/>
            <person name="Gachon C.M."/>
            <person name="Green B.R."/>
            <person name="Karpowicz S."/>
            <person name="Kim J.W."/>
            <person name="Kudahl U."/>
            <person name="Lin S."/>
            <person name="Michel G."/>
            <person name="Mittag M."/>
            <person name="Olson B.J."/>
            <person name="Pangilinan J."/>
            <person name="Peng Y."/>
            <person name="Qiu H."/>
            <person name="Shu S."/>
            <person name="Singer J.T."/>
            <person name="Smith A.G."/>
            <person name="Sprecher B.N."/>
            <person name="Wagner V."/>
            <person name="Wang W."/>
            <person name="Wang Z.-Y."/>
            <person name="Yan J."/>
            <person name="Yarish C."/>
            <person name="Zoeuner-Riek S."/>
            <person name="Zhuang Y."/>
            <person name="Zou Y."/>
            <person name="Lindquist E.A."/>
            <person name="Grimwood J."/>
            <person name="Barry K."/>
            <person name="Rokhsar D.S."/>
            <person name="Schmutz J."/>
            <person name="Stiller J.W."/>
            <person name="Grossman A.R."/>
            <person name="Prochnik S.E."/>
        </authorList>
    </citation>
    <scope>NUCLEOTIDE SEQUENCE [LARGE SCALE GENOMIC DNA]</scope>
    <source>
        <strain evidence="17">4086291</strain>
    </source>
</reference>
<evidence type="ECO:0000256" key="4">
    <source>
        <dbReference type="ARBA" id="ARBA00013152"/>
    </source>
</evidence>
<keyword evidence="9 13" id="KW-0786">Thiamine pyrophosphate</keyword>
<evidence type="ECO:0000256" key="10">
    <source>
        <dbReference type="ARBA" id="ARBA00049473"/>
    </source>
</evidence>
<dbReference type="SUPFAM" id="SSF52518">
    <property type="entry name" value="Thiamin diphosphate-binding fold (THDP-binding)"/>
    <property type="match status" value="2"/>
</dbReference>
<evidence type="ECO:0000256" key="2">
    <source>
        <dbReference type="ARBA" id="ARBA00007131"/>
    </source>
</evidence>
<keyword evidence="18" id="KW-1185">Reference proteome</keyword>
<dbReference type="AlphaFoldDB" id="A0A1X6NUK6"/>
<dbReference type="FunFam" id="3.40.50.970:FF:000003">
    <property type="entry name" value="Transketolase"/>
    <property type="match status" value="1"/>
</dbReference>
<keyword evidence="6 14" id="KW-0479">Metal-binding</keyword>
<accession>A0A1X6NUK6</accession>
<evidence type="ECO:0000256" key="6">
    <source>
        <dbReference type="ARBA" id="ARBA00022723"/>
    </source>
</evidence>
<dbReference type="CDD" id="cd02012">
    <property type="entry name" value="TPP_TK"/>
    <property type="match status" value="1"/>
</dbReference>
<keyword evidence="8" id="KW-0630">Potassium</keyword>
<dbReference type="Pfam" id="PF02779">
    <property type="entry name" value="Transket_pyr"/>
    <property type="match status" value="1"/>
</dbReference>
<dbReference type="PROSITE" id="PS00801">
    <property type="entry name" value="TRANSKETOLASE_1"/>
    <property type="match status" value="1"/>
</dbReference>
<dbReference type="Pfam" id="PF00456">
    <property type="entry name" value="Transketolase_N"/>
    <property type="match status" value="1"/>
</dbReference>
<dbReference type="SUPFAM" id="SSF52922">
    <property type="entry name" value="TK C-terminal domain-like"/>
    <property type="match status" value="1"/>
</dbReference>
<feature type="binding site" evidence="14">
    <location>
        <position position="258"/>
    </location>
    <ligand>
        <name>Mg(2+)</name>
        <dbReference type="ChEBI" id="CHEBI:18420"/>
    </ligand>
</feature>
<feature type="binding site" evidence="14">
    <location>
        <position position="260"/>
    </location>
    <ligand>
        <name>Mg(2+)</name>
        <dbReference type="ChEBI" id="CHEBI:18420"/>
    </ligand>
</feature>
<dbReference type="InterPro" id="IPR033247">
    <property type="entry name" value="Transketolase_fam"/>
</dbReference>
<evidence type="ECO:0000256" key="5">
    <source>
        <dbReference type="ARBA" id="ARBA00022679"/>
    </source>
</evidence>
<evidence type="ECO:0000256" key="1">
    <source>
        <dbReference type="ARBA" id="ARBA00001941"/>
    </source>
</evidence>
<dbReference type="PROSITE" id="PS00802">
    <property type="entry name" value="TRANSKETOLASE_2"/>
    <property type="match status" value="1"/>
</dbReference>
<dbReference type="InterPro" id="IPR009014">
    <property type="entry name" value="Transketo_C/PFOR_II"/>
</dbReference>
<comment type="subunit">
    <text evidence="3">Homodimer.</text>
</comment>
<evidence type="ECO:0000256" key="8">
    <source>
        <dbReference type="ARBA" id="ARBA00022958"/>
    </source>
</evidence>
<dbReference type="InterPro" id="IPR049557">
    <property type="entry name" value="Transketolase_CS"/>
</dbReference>
<feature type="binding site" evidence="13">
    <location>
        <position position="335"/>
    </location>
    <ligand>
        <name>thiamine diphosphate</name>
        <dbReference type="ChEBI" id="CHEBI:58937"/>
    </ligand>
</feature>
<keyword evidence="7 14" id="KW-0460">Magnesium</keyword>
<dbReference type="GO" id="GO:0046872">
    <property type="term" value="F:metal ion binding"/>
    <property type="evidence" value="ECO:0007669"/>
    <property type="project" value="UniProtKB-KW"/>
</dbReference>
<dbReference type="PANTHER" id="PTHR43522:SF2">
    <property type="entry name" value="TRANSKETOLASE 1-RELATED"/>
    <property type="match status" value="1"/>
</dbReference>
<feature type="site" description="Important for catalytic activity" evidence="15">
    <location>
        <position position="98"/>
    </location>
</feature>
<proteinExistence type="inferred from homology"/>
<protein>
    <recommendedName>
        <fullName evidence="4">transketolase</fullName>
        <ecNumber evidence="4">2.2.1.1</ecNumber>
    </recommendedName>
</protein>
<feature type="binding site" evidence="12">
    <location>
        <position position="457"/>
    </location>
    <ligand>
        <name>substrate</name>
    </ligand>
</feature>
<evidence type="ECO:0000256" key="14">
    <source>
        <dbReference type="PIRSR" id="PIRSR605478-4"/>
    </source>
</evidence>
<gene>
    <name evidence="17" type="ORF">BU14_0459s0007</name>
</gene>
<dbReference type="NCBIfam" id="TIGR00232">
    <property type="entry name" value="tktlase_bact"/>
    <property type="match status" value="1"/>
</dbReference>
<name>A0A1X6NUK6_PORUM</name>
<feature type="binding site" evidence="12">
    <location>
        <position position="98"/>
    </location>
    <ligand>
        <name>substrate</name>
    </ligand>
</feature>
<feature type="binding site" evidence="12">
    <location>
        <position position="335"/>
    </location>
    <ligand>
        <name>substrate</name>
    </ligand>
</feature>
<comment type="catalytic activity">
    <reaction evidence="10">
        <text>D-sedoheptulose 7-phosphate + D-glyceraldehyde 3-phosphate = aldehydo-D-ribose 5-phosphate + D-xylulose 5-phosphate</text>
        <dbReference type="Rhea" id="RHEA:10508"/>
        <dbReference type="ChEBI" id="CHEBI:57483"/>
        <dbReference type="ChEBI" id="CHEBI:57737"/>
        <dbReference type="ChEBI" id="CHEBI:58273"/>
        <dbReference type="ChEBI" id="CHEBI:59776"/>
        <dbReference type="EC" id="2.2.1.1"/>
    </reaction>
</comment>
<evidence type="ECO:0000256" key="11">
    <source>
        <dbReference type="PIRSR" id="PIRSR605478-1"/>
    </source>
</evidence>
<dbReference type="Gene3D" id="3.40.50.970">
    <property type="match status" value="2"/>
</dbReference>
<dbReference type="EMBL" id="KV919078">
    <property type="protein sequence ID" value="OSX72186.1"/>
    <property type="molecule type" value="Genomic_DNA"/>
</dbReference>
<feature type="domain" description="Transketolase-like pyrimidine-binding" evidence="16">
    <location>
        <begin position="427"/>
        <end position="599"/>
    </location>
</feature>
<dbReference type="InterPro" id="IPR005478">
    <property type="entry name" value="Transketolase_bac-like"/>
</dbReference>
<feature type="binding site" evidence="13">
    <location>
        <position position="511"/>
    </location>
    <ligand>
        <name>thiamine diphosphate</name>
        <dbReference type="ChEBI" id="CHEBI:58937"/>
    </ligand>
</feature>
<evidence type="ECO:0000259" key="16">
    <source>
        <dbReference type="SMART" id="SM00861"/>
    </source>
</evidence>
<evidence type="ECO:0000313" key="18">
    <source>
        <dbReference type="Proteomes" id="UP000218209"/>
    </source>
</evidence>
<dbReference type="FunFam" id="3.40.50.920:FF:000003">
    <property type="entry name" value="Transketolase"/>
    <property type="match status" value="1"/>
</dbReference>
<feature type="binding site" evidence="12">
    <location>
        <position position="430"/>
    </location>
    <ligand>
        <name>substrate</name>
    </ligand>
</feature>
<dbReference type="InterPro" id="IPR020826">
    <property type="entry name" value="Transketolase_BS"/>
</dbReference>
<feature type="site" description="Important for catalytic activity" evidence="15">
    <location>
        <position position="335"/>
    </location>
</feature>
<feature type="binding site" evidence="12">
    <location>
        <position position="535"/>
    </location>
    <ligand>
        <name>substrate</name>
    </ligand>
</feature>
<dbReference type="InterPro" id="IPR055152">
    <property type="entry name" value="Transketolase-like_C_2"/>
</dbReference>
<dbReference type="GO" id="GO:0004802">
    <property type="term" value="F:transketolase activity"/>
    <property type="evidence" value="ECO:0007669"/>
    <property type="project" value="UniProtKB-EC"/>
</dbReference>
<dbReference type="InterPro" id="IPR005474">
    <property type="entry name" value="Transketolase_N"/>
</dbReference>
<dbReference type="PANTHER" id="PTHR43522">
    <property type="entry name" value="TRANSKETOLASE"/>
    <property type="match status" value="1"/>
</dbReference>
<dbReference type="Pfam" id="PF22613">
    <property type="entry name" value="Transketolase_C_1"/>
    <property type="match status" value="1"/>
</dbReference>
<dbReference type="CDD" id="cd07033">
    <property type="entry name" value="TPP_PYR_DXS_TK_like"/>
    <property type="match status" value="1"/>
</dbReference>
<comment type="cofactor">
    <cofactor evidence="14">
        <name>Mg(2+)</name>
        <dbReference type="ChEBI" id="CHEBI:18420"/>
    </cofactor>
    <text evidence="14">Binds 1 Mg(2+) ion per subunit. Can also utilize other divalent metal cations, such as Ca(2+), Mn(2+) and Co(2+).</text>
</comment>
<evidence type="ECO:0000256" key="9">
    <source>
        <dbReference type="ARBA" id="ARBA00023052"/>
    </source>
</evidence>
<comment type="cofactor">
    <cofactor evidence="1">
        <name>Co(2+)</name>
        <dbReference type="ChEBI" id="CHEBI:48828"/>
    </cofactor>
</comment>
<evidence type="ECO:0000256" key="3">
    <source>
        <dbReference type="ARBA" id="ARBA00011738"/>
    </source>
</evidence>
<dbReference type="GO" id="GO:0006098">
    <property type="term" value="P:pentose-phosphate shunt"/>
    <property type="evidence" value="ECO:0007669"/>
    <property type="project" value="TreeGrafter"/>
</dbReference>
<feature type="binding site" evidence="12">
    <location>
        <position position="547"/>
    </location>
    <ligand>
        <name>substrate</name>
    </ligand>
</feature>
<evidence type="ECO:0000256" key="15">
    <source>
        <dbReference type="PIRSR" id="PIRSR605478-5"/>
    </source>
</evidence>
<feature type="binding site" evidence="13">
    <location>
        <begin position="187"/>
        <end position="189"/>
    </location>
    <ligand>
        <name>thiamine diphosphate</name>
        <dbReference type="ChEBI" id="CHEBI:58937"/>
    </ligand>
</feature>
<dbReference type="EC" id="2.2.1.1" evidence="4"/>
<evidence type="ECO:0000256" key="12">
    <source>
        <dbReference type="PIRSR" id="PIRSR605478-2"/>
    </source>
</evidence>
<feature type="binding site" evidence="14">
    <location>
        <position position="228"/>
    </location>
    <ligand>
        <name>Mg(2+)</name>
        <dbReference type="ChEBI" id="CHEBI:18420"/>
    </ligand>
</feature>
<comment type="similarity">
    <text evidence="2">Belongs to the transketolase family.</text>
</comment>
<dbReference type="InterPro" id="IPR005475">
    <property type="entry name" value="Transketolase-like_Pyr-bd"/>
</dbReference>
<feature type="binding site" evidence="13">
    <location>
        <position position="258"/>
    </location>
    <ligand>
        <name>thiamine diphosphate</name>
        <dbReference type="ChEBI" id="CHEBI:58937"/>
    </ligand>
</feature>
<comment type="cofactor">
    <cofactor evidence="13">
        <name>thiamine diphosphate</name>
        <dbReference type="ChEBI" id="CHEBI:58937"/>
    </cofactor>
    <text evidence="13">Binds 1 thiamine pyrophosphate per subunit. During the reaction, the substrate forms a covalent intermediate with the cofactor.</text>
</comment>
<dbReference type="FunFam" id="3.40.50.970:FF:000004">
    <property type="entry name" value="Transketolase"/>
    <property type="match status" value="1"/>
</dbReference>
<dbReference type="SMART" id="SM00861">
    <property type="entry name" value="Transket_pyr"/>
    <property type="match status" value="1"/>
</dbReference>